<reference evidence="4 5" key="1">
    <citation type="submission" date="2021-03" db="EMBL/GenBank/DDBJ databases">
        <title>novel species isolated from a fishpond in China.</title>
        <authorList>
            <person name="Lu H."/>
            <person name="Cai Z."/>
        </authorList>
    </citation>
    <scope>NUCLEOTIDE SEQUENCE [LARGE SCALE GENOMIC DNA]</scope>
    <source>
        <strain evidence="4 5">Y57</strain>
    </source>
</reference>
<evidence type="ECO:0000313" key="4">
    <source>
        <dbReference type="EMBL" id="MBN7818412.1"/>
    </source>
</evidence>
<dbReference type="InterPro" id="IPR036388">
    <property type="entry name" value="WH-like_DNA-bd_sf"/>
</dbReference>
<dbReference type="PANTHER" id="PTHR34580:SF1">
    <property type="entry name" value="PROTEIN PAFC"/>
    <property type="match status" value="1"/>
</dbReference>
<gene>
    <name evidence="4" type="ORF">J0A65_00975</name>
</gene>
<protein>
    <submittedName>
        <fullName evidence="4">YafY family transcriptional regulator</fullName>
    </submittedName>
</protein>
<keyword evidence="2" id="KW-0804">Transcription</keyword>
<dbReference type="InterPro" id="IPR051534">
    <property type="entry name" value="CBASS_pafABC_assoc_protein"/>
</dbReference>
<dbReference type="InterPro" id="IPR026881">
    <property type="entry name" value="WYL_dom"/>
</dbReference>
<dbReference type="Proteomes" id="UP000663992">
    <property type="component" value="Unassembled WGS sequence"/>
</dbReference>
<dbReference type="InterPro" id="IPR028349">
    <property type="entry name" value="PafC-like"/>
</dbReference>
<dbReference type="InterPro" id="IPR001034">
    <property type="entry name" value="DeoR_HTH"/>
</dbReference>
<evidence type="ECO:0000259" key="3">
    <source>
        <dbReference type="PROSITE" id="PS51000"/>
    </source>
</evidence>
<dbReference type="InterPro" id="IPR036390">
    <property type="entry name" value="WH_DNA-bd_sf"/>
</dbReference>
<sequence>MRASRLLSILITLQAKGRVTARQLADECQVSVRTIYRDMDALSSAGIPVYSERGVEGGYLLVAGHRTQLNGLSGDEAEALFMLGLAGQAADLGLGSAVSDAQLKLLAALPAAQRSGAERMSNRFHLDAPAWFSEADQPPYLATLADAVRNQHKIRVRYRSWKAENVRVIAPLGLVQKSGQWYLAGQVEEDVRTYRVARMLELEVLSEHFTRPPDFNLPAYWQQSLQRMEDDLYNQTALVKISPQGRRWLKAFLSSYQLQRCIDIGEPDCQGWQRMQIPVGSVFHSASELLRLGAELEVLSPEALRTQMQQMTMALAKLYSCSGK</sequence>
<proteinExistence type="predicted"/>
<dbReference type="InterPro" id="IPR057727">
    <property type="entry name" value="WCX_dom"/>
</dbReference>
<comment type="caution">
    <text evidence="4">The sequence shown here is derived from an EMBL/GenBank/DDBJ whole genome shotgun (WGS) entry which is preliminary data.</text>
</comment>
<dbReference type="PANTHER" id="PTHR34580">
    <property type="match status" value="1"/>
</dbReference>
<keyword evidence="5" id="KW-1185">Reference proteome</keyword>
<dbReference type="InterPro" id="IPR013196">
    <property type="entry name" value="HTH_11"/>
</dbReference>
<evidence type="ECO:0000313" key="5">
    <source>
        <dbReference type="Proteomes" id="UP000663992"/>
    </source>
</evidence>
<dbReference type="PROSITE" id="PS52050">
    <property type="entry name" value="WYL"/>
    <property type="match status" value="1"/>
</dbReference>
<dbReference type="EMBL" id="JAFKCS010000001">
    <property type="protein sequence ID" value="MBN7818412.1"/>
    <property type="molecule type" value="Genomic_DNA"/>
</dbReference>
<organism evidence="4 5">
    <name type="scientific">Bowmanella yangjiangensis</name>
    <dbReference type="NCBI Taxonomy" id="2811230"/>
    <lineage>
        <taxon>Bacteria</taxon>
        <taxon>Pseudomonadati</taxon>
        <taxon>Pseudomonadota</taxon>
        <taxon>Gammaproteobacteria</taxon>
        <taxon>Alteromonadales</taxon>
        <taxon>Alteromonadaceae</taxon>
        <taxon>Bowmanella</taxon>
    </lineage>
</organism>
<dbReference type="SUPFAM" id="SSF46785">
    <property type="entry name" value="Winged helix' DNA-binding domain"/>
    <property type="match status" value="1"/>
</dbReference>
<keyword evidence="1" id="KW-0805">Transcription regulation</keyword>
<dbReference type="PROSITE" id="PS51000">
    <property type="entry name" value="HTH_DEOR_2"/>
    <property type="match status" value="1"/>
</dbReference>
<dbReference type="PIRSF" id="PIRSF016838">
    <property type="entry name" value="PafC"/>
    <property type="match status" value="1"/>
</dbReference>
<dbReference type="Pfam" id="PF08279">
    <property type="entry name" value="HTH_11"/>
    <property type="match status" value="1"/>
</dbReference>
<feature type="domain" description="HTH deoR-type" evidence="3">
    <location>
        <begin position="2"/>
        <end position="57"/>
    </location>
</feature>
<accession>A0ABS3CMS5</accession>
<name>A0ABS3CMS5_9ALTE</name>
<evidence type="ECO:0000256" key="1">
    <source>
        <dbReference type="ARBA" id="ARBA00023015"/>
    </source>
</evidence>
<evidence type="ECO:0000256" key="2">
    <source>
        <dbReference type="ARBA" id="ARBA00023163"/>
    </source>
</evidence>
<dbReference type="Pfam" id="PF13280">
    <property type="entry name" value="WYL"/>
    <property type="match status" value="1"/>
</dbReference>
<dbReference type="Pfam" id="PF25583">
    <property type="entry name" value="WCX"/>
    <property type="match status" value="1"/>
</dbReference>
<dbReference type="RefSeq" id="WP_206592240.1">
    <property type="nucleotide sequence ID" value="NZ_JAFKCS010000001.1"/>
</dbReference>
<dbReference type="Gene3D" id="1.10.10.10">
    <property type="entry name" value="Winged helix-like DNA-binding domain superfamily/Winged helix DNA-binding domain"/>
    <property type="match status" value="1"/>
</dbReference>